<dbReference type="RefSeq" id="XP_010922092.1">
    <property type="nucleotide sequence ID" value="XM_010923790.2"/>
</dbReference>
<dbReference type="KEGG" id="egu:105045496"/>
<dbReference type="Pfam" id="PF05678">
    <property type="entry name" value="VQ"/>
    <property type="match status" value="1"/>
</dbReference>
<feature type="domain" description="VQ" evidence="2">
    <location>
        <begin position="26"/>
        <end position="51"/>
    </location>
</feature>
<proteinExistence type="predicted"/>
<name>A0A6I9R7L6_ELAGV</name>
<evidence type="ECO:0000259" key="2">
    <source>
        <dbReference type="Pfam" id="PF05678"/>
    </source>
</evidence>
<evidence type="ECO:0000313" key="3">
    <source>
        <dbReference type="Proteomes" id="UP000504607"/>
    </source>
</evidence>
<dbReference type="InterPro" id="IPR039335">
    <property type="entry name" value="SIB1/2"/>
</dbReference>
<sequence>MEKLSVHQKNTKQAKAKKKPIKVVYISNPMKVKATASEFRDLVQELTGRDSKVADLSRLPAVEDTDDPPPAAPESTTGPPAQPNPAPTNRSSNSCDNALKSVSGSGLDPYEMFDDPFNPQMLENLQGFSPSPLYYEPQSHVFRDYDAP</sequence>
<evidence type="ECO:0000256" key="1">
    <source>
        <dbReference type="SAM" id="MobiDB-lite"/>
    </source>
</evidence>
<feature type="compositionally biased region" description="Polar residues" evidence="1">
    <location>
        <begin position="87"/>
        <end position="104"/>
    </location>
</feature>
<dbReference type="AlphaFoldDB" id="A0A6I9R7L6"/>
<dbReference type="PANTHER" id="PTHR33624:SF2">
    <property type="entry name" value="SIGMA FACTOR BINDING PROTEIN 1, CHLOROPLASTIC"/>
    <property type="match status" value="1"/>
</dbReference>
<gene>
    <name evidence="4" type="primary">LOC105045496</name>
</gene>
<evidence type="ECO:0000313" key="4">
    <source>
        <dbReference type="RefSeq" id="XP_010922092.1"/>
    </source>
</evidence>
<organism evidence="3 4">
    <name type="scientific">Elaeis guineensis var. tenera</name>
    <name type="common">Oil palm</name>
    <dbReference type="NCBI Taxonomy" id="51953"/>
    <lineage>
        <taxon>Eukaryota</taxon>
        <taxon>Viridiplantae</taxon>
        <taxon>Streptophyta</taxon>
        <taxon>Embryophyta</taxon>
        <taxon>Tracheophyta</taxon>
        <taxon>Spermatophyta</taxon>
        <taxon>Magnoliopsida</taxon>
        <taxon>Liliopsida</taxon>
        <taxon>Arecaceae</taxon>
        <taxon>Arecoideae</taxon>
        <taxon>Cocoseae</taxon>
        <taxon>Elaeidinae</taxon>
        <taxon>Elaeis</taxon>
    </lineage>
</organism>
<dbReference type="GeneID" id="105045496"/>
<dbReference type="InterPro" id="IPR008889">
    <property type="entry name" value="VQ"/>
</dbReference>
<protein>
    <submittedName>
        <fullName evidence="4">Sigma factor binding protein 1, chloroplastic</fullName>
    </submittedName>
</protein>
<keyword evidence="3" id="KW-1185">Reference proteome</keyword>
<feature type="region of interest" description="Disordered" evidence="1">
    <location>
        <begin position="1"/>
        <end position="21"/>
    </location>
</feature>
<reference evidence="4" key="1">
    <citation type="submission" date="2025-08" db="UniProtKB">
        <authorList>
            <consortium name="RefSeq"/>
        </authorList>
    </citation>
    <scope>IDENTIFICATION</scope>
</reference>
<accession>A0A6I9R7L6</accession>
<dbReference type="FunCoup" id="A0A6I9R7L6">
    <property type="interactions" value="14"/>
</dbReference>
<dbReference type="InParanoid" id="A0A6I9R7L6"/>
<feature type="compositionally biased region" description="Basic residues" evidence="1">
    <location>
        <begin position="9"/>
        <end position="21"/>
    </location>
</feature>
<dbReference type="OrthoDB" id="665788at2759"/>
<feature type="region of interest" description="Disordered" evidence="1">
    <location>
        <begin position="47"/>
        <end position="148"/>
    </location>
</feature>
<dbReference type="PANTHER" id="PTHR33624">
    <property type="entry name" value="SIGMA FACTOR BINDING PROTEIN 1, CHLOROPLASTIC"/>
    <property type="match status" value="1"/>
</dbReference>
<dbReference type="Proteomes" id="UP000504607">
    <property type="component" value="Chromosome 5"/>
</dbReference>